<dbReference type="EMBL" id="JAGTJQ010000020">
    <property type="protein sequence ID" value="KAH7009150.1"/>
    <property type="molecule type" value="Genomic_DNA"/>
</dbReference>
<dbReference type="RefSeq" id="XP_046003848.1">
    <property type="nucleotide sequence ID" value="XM_046157704.1"/>
</dbReference>
<dbReference type="AlphaFoldDB" id="A0A9P8XPG9"/>
<protein>
    <submittedName>
        <fullName evidence="2">Uncharacterized protein</fullName>
    </submittedName>
</protein>
<dbReference type="Proteomes" id="UP000756346">
    <property type="component" value="Unassembled WGS sequence"/>
</dbReference>
<proteinExistence type="predicted"/>
<dbReference type="GeneID" id="70187250"/>
<evidence type="ECO:0000256" key="1">
    <source>
        <dbReference type="SAM" id="MobiDB-lite"/>
    </source>
</evidence>
<feature type="compositionally biased region" description="Polar residues" evidence="1">
    <location>
        <begin position="19"/>
        <end position="29"/>
    </location>
</feature>
<feature type="region of interest" description="Disordered" evidence="1">
    <location>
        <begin position="1"/>
        <end position="33"/>
    </location>
</feature>
<accession>A0A9P8XPG9</accession>
<sequence length="206" mass="23423">MSQGKKNSRKNAILREQGRQSPTNACSDTDSSDDEFEVLSEFRATERELTSELPRIVRHLVWSEVGRAMYSEDVSKSAPKEMQRKMLPDYTDFEAEQCENCPLALVLKDIIRMAADPWKDTLNHQFDLGIVYGEEIAKIKQDESMRANLVPRACLTVPVTHMLDIRIFLVAPTPGCAYPDPGFPNLLALDISQAIYNFVRWEKNGQ</sequence>
<organism evidence="2 3">
    <name type="scientific">Microdochium trichocladiopsis</name>
    <dbReference type="NCBI Taxonomy" id="1682393"/>
    <lineage>
        <taxon>Eukaryota</taxon>
        <taxon>Fungi</taxon>
        <taxon>Dikarya</taxon>
        <taxon>Ascomycota</taxon>
        <taxon>Pezizomycotina</taxon>
        <taxon>Sordariomycetes</taxon>
        <taxon>Xylariomycetidae</taxon>
        <taxon>Xylariales</taxon>
        <taxon>Microdochiaceae</taxon>
        <taxon>Microdochium</taxon>
    </lineage>
</organism>
<reference evidence="2" key="1">
    <citation type="journal article" date="2021" name="Nat. Commun.">
        <title>Genetic determinants of endophytism in the Arabidopsis root mycobiome.</title>
        <authorList>
            <person name="Mesny F."/>
            <person name="Miyauchi S."/>
            <person name="Thiergart T."/>
            <person name="Pickel B."/>
            <person name="Atanasova L."/>
            <person name="Karlsson M."/>
            <person name="Huettel B."/>
            <person name="Barry K.W."/>
            <person name="Haridas S."/>
            <person name="Chen C."/>
            <person name="Bauer D."/>
            <person name="Andreopoulos W."/>
            <person name="Pangilinan J."/>
            <person name="LaButti K."/>
            <person name="Riley R."/>
            <person name="Lipzen A."/>
            <person name="Clum A."/>
            <person name="Drula E."/>
            <person name="Henrissat B."/>
            <person name="Kohler A."/>
            <person name="Grigoriev I.V."/>
            <person name="Martin F.M."/>
            <person name="Hacquard S."/>
        </authorList>
    </citation>
    <scope>NUCLEOTIDE SEQUENCE</scope>
    <source>
        <strain evidence="2">MPI-CAGE-CH-0230</strain>
    </source>
</reference>
<evidence type="ECO:0000313" key="3">
    <source>
        <dbReference type="Proteomes" id="UP000756346"/>
    </source>
</evidence>
<keyword evidence="3" id="KW-1185">Reference proteome</keyword>
<evidence type="ECO:0000313" key="2">
    <source>
        <dbReference type="EMBL" id="KAH7009150.1"/>
    </source>
</evidence>
<gene>
    <name evidence="2" type="ORF">B0I36DRAFT_356868</name>
</gene>
<name>A0A9P8XPG9_9PEZI</name>
<comment type="caution">
    <text evidence="2">The sequence shown here is derived from an EMBL/GenBank/DDBJ whole genome shotgun (WGS) entry which is preliminary data.</text>
</comment>